<protein>
    <submittedName>
        <fullName evidence="2">Uncharacterized protein</fullName>
    </submittedName>
</protein>
<evidence type="ECO:0000256" key="1">
    <source>
        <dbReference type="SAM" id="MobiDB-lite"/>
    </source>
</evidence>
<sequence length="423" mass="48523">MFRHQVLWRSFSLFRRTPTSAIVKSAAKDGHNATRIQRVRITQRFFTKSRMVGTAVVAVGAWRLFVWLDEEVEDEEEVSAQVRRVRRPPIRQDDAEDDKGGREITDEEEEELEDDEEEEEDDEGLIFLPTGFSRPRPRRFYRGSDPEWQTFIRLAPDRKRMEKIREELITTVRDLATKNAHIKMHLGKIDTTKGKVWIEVKFPDGPPLEYEQPGIELTEDLTIRKTTRPVHEMHHKRLARVLMPTGVMNSVYYDMKRRMFASWQDFKRYTGLEETRPTAQSVIKGLPLPPAVPVSPTQTPSAPNTPAAPASADTEKQVTSPLPPSPSNSALEKLGLSLPGPEQVPTMDLSYFRQIFRKYHKHMAIEPPRGTFIVSGLVEIIGDRAKMTLDVMSLYDPNVGKYVLLQARVRSITPYKQRPRGGP</sequence>
<feature type="compositionally biased region" description="Acidic residues" evidence="1">
    <location>
        <begin position="105"/>
        <end position="124"/>
    </location>
</feature>
<proteinExistence type="predicted"/>
<dbReference type="AlphaFoldDB" id="A0A6A5VCM3"/>
<evidence type="ECO:0000313" key="3">
    <source>
        <dbReference type="Proteomes" id="UP000800036"/>
    </source>
</evidence>
<reference evidence="2" key="1">
    <citation type="journal article" date="2020" name="Stud. Mycol.">
        <title>101 Dothideomycetes genomes: a test case for predicting lifestyles and emergence of pathogens.</title>
        <authorList>
            <person name="Haridas S."/>
            <person name="Albert R."/>
            <person name="Binder M."/>
            <person name="Bloem J."/>
            <person name="Labutti K."/>
            <person name="Salamov A."/>
            <person name="Andreopoulos B."/>
            <person name="Baker S."/>
            <person name="Barry K."/>
            <person name="Bills G."/>
            <person name="Bluhm B."/>
            <person name="Cannon C."/>
            <person name="Castanera R."/>
            <person name="Culley D."/>
            <person name="Daum C."/>
            <person name="Ezra D."/>
            <person name="Gonzalez J."/>
            <person name="Henrissat B."/>
            <person name="Kuo A."/>
            <person name="Liang C."/>
            <person name="Lipzen A."/>
            <person name="Lutzoni F."/>
            <person name="Magnuson J."/>
            <person name="Mondo S."/>
            <person name="Nolan M."/>
            <person name="Ohm R."/>
            <person name="Pangilinan J."/>
            <person name="Park H.-J."/>
            <person name="Ramirez L."/>
            <person name="Alfaro M."/>
            <person name="Sun H."/>
            <person name="Tritt A."/>
            <person name="Yoshinaga Y."/>
            <person name="Zwiers L.-H."/>
            <person name="Turgeon B."/>
            <person name="Goodwin S."/>
            <person name="Spatafora J."/>
            <person name="Crous P."/>
            <person name="Grigoriev I."/>
        </authorList>
    </citation>
    <scope>NUCLEOTIDE SEQUENCE</scope>
    <source>
        <strain evidence="2">CBS 107.79</strain>
    </source>
</reference>
<dbReference type="EMBL" id="ML976671">
    <property type="protein sequence ID" value="KAF1975223.1"/>
    <property type="molecule type" value="Genomic_DNA"/>
</dbReference>
<keyword evidence="3" id="KW-1185">Reference proteome</keyword>
<feature type="compositionally biased region" description="Low complexity" evidence="1">
    <location>
        <begin position="295"/>
        <end position="312"/>
    </location>
</feature>
<dbReference type="Proteomes" id="UP000800036">
    <property type="component" value="Unassembled WGS sequence"/>
</dbReference>
<organism evidence="2 3">
    <name type="scientific">Bimuria novae-zelandiae CBS 107.79</name>
    <dbReference type="NCBI Taxonomy" id="1447943"/>
    <lineage>
        <taxon>Eukaryota</taxon>
        <taxon>Fungi</taxon>
        <taxon>Dikarya</taxon>
        <taxon>Ascomycota</taxon>
        <taxon>Pezizomycotina</taxon>
        <taxon>Dothideomycetes</taxon>
        <taxon>Pleosporomycetidae</taxon>
        <taxon>Pleosporales</taxon>
        <taxon>Massarineae</taxon>
        <taxon>Didymosphaeriaceae</taxon>
        <taxon>Bimuria</taxon>
    </lineage>
</organism>
<gene>
    <name evidence="2" type="ORF">BU23DRAFT_552630</name>
</gene>
<name>A0A6A5VCM3_9PLEO</name>
<accession>A0A6A5VCM3</accession>
<feature type="region of interest" description="Disordered" evidence="1">
    <location>
        <begin position="89"/>
        <end position="131"/>
    </location>
</feature>
<feature type="region of interest" description="Disordered" evidence="1">
    <location>
        <begin position="284"/>
        <end position="334"/>
    </location>
</feature>
<evidence type="ECO:0000313" key="2">
    <source>
        <dbReference type="EMBL" id="KAF1975223.1"/>
    </source>
</evidence>
<feature type="compositionally biased region" description="Basic and acidic residues" evidence="1">
    <location>
        <begin position="90"/>
        <end position="104"/>
    </location>
</feature>
<dbReference type="OrthoDB" id="5316527at2759"/>